<dbReference type="InterPro" id="IPR001789">
    <property type="entry name" value="Sig_transdc_resp-reg_receiver"/>
</dbReference>
<evidence type="ECO:0000313" key="11">
    <source>
        <dbReference type="Proteomes" id="UP000623842"/>
    </source>
</evidence>
<dbReference type="GO" id="GO:0006355">
    <property type="term" value="P:regulation of DNA-templated transcription"/>
    <property type="evidence" value="ECO:0007669"/>
    <property type="project" value="InterPro"/>
</dbReference>
<evidence type="ECO:0000256" key="7">
    <source>
        <dbReference type="PROSITE-ProRule" id="PRU01091"/>
    </source>
</evidence>
<dbReference type="GO" id="GO:0000976">
    <property type="term" value="F:transcription cis-regulatory region binding"/>
    <property type="evidence" value="ECO:0007669"/>
    <property type="project" value="TreeGrafter"/>
</dbReference>
<sequence length="219" mass="24445">MRILLIEDDIQLARGLKESLKHQGYSVDNVSSGKEALLANKVNPYDCVVLDLGLPDMDGLQVLKQLKSENKTLPVLILTARDGIEHKVAGLDLGADDYLAKPFSTEELFARLRVIERRLGTHSSAIIAHKGVSLDTQSHTIDVDDAPVNLSRREYMIVKSLMENIGRILSKEQLENKLYEWGEEVASNTIEVHISNVRKKLPNDFIKTVRGVGYVVSKT</sequence>
<dbReference type="SUPFAM" id="SSF52172">
    <property type="entry name" value="CheY-like"/>
    <property type="match status" value="1"/>
</dbReference>
<dbReference type="InterPro" id="IPR039420">
    <property type="entry name" value="WalR-like"/>
</dbReference>
<dbReference type="GO" id="GO:0032993">
    <property type="term" value="C:protein-DNA complex"/>
    <property type="evidence" value="ECO:0007669"/>
    <property type="project" value="TreeGrafter"/>
</dbReference>
<dbReference type="InterPro" id="IPR011006">
    <property type="entry name" value="CheY-like_superfamily"/>
</dbReference>
<keyword evidence="11" id="KW-1185">Reference proteome</keyword>
<keyword evidence="4 7" id="KW-0238">DNA-binding</keyword>
<feature type="DNA-binding region" description="OmpR/PhoB-type" evidence="7">
    <location>
        <begin position="124"/>
        <end position="218"/>
    </location>
</feature>
<dbReference type="PROSITE" id="PS50110">
    <property type="entry name" value="RESPONSE_REGULATORY"/>
    <property type="match status" value="1"/>
</dbReference>
<dbReference type="InterPro" id="IPR036388">
    <property type="entry name" value="WH-like_DNA-bd_sf"/>
</dbReference>
<dbReference type="SUPFAM" id="SSF46894">
    <property type="entry name" value="C-terminal effector domain of the bipartite response regulators"/>
    <property type="match status" value="1"/>
</dbReference>
<dbReference type="Gene3D" id="6.10.250.690">
    <property type="match status" value="1"/>
</dbReference>
<gene>
    <name evidence="10" type="ORF">GCM10017161_02810</name>
</gene>
<dbReference type="Gene3D" id="3.40.50.2300">
    <property type="match status" value="1"/>
</dbReference>
<dbReference type="GO" id="GO:0005829">
    <property type="term" value="C:cytosol"/>
    <property type="evidence" value="ECO:0007669"/>
    <property type="project" value="TreeGrafter"/>
</dbReference>
<dbReference type="PROSITE" id="PS51755">
    <property type="entry name" value="OMPR_PHOB"/>
    <property type="match status" value="1"/>
</dbReference>
<reference evidence="10" key="1">
    <citation type="journal article" date="2014" name="Int. J. Syst. Evol. Microbiol.">
        <title>Complete genome sequence of Corynebacterium casei LMG S-19264T (=DSM 44701T), isolated from a smear-ripened cheese.</title>
        <authorList>
            <consortium name="US DOE Joint Genome Institute (JGI-PGF)"/>
            <person name="Walter F."/>
            <person name="Albersmeier A."/>
            <person name="Kalinowski J."/>
            <person name="Ruckert C."/>
        </authorList>
    </citation>
    <scope>NUCLEOTIDE SEQUENCE</scope>
    <source>
        <strain evidence="10">KCTC 42731</strain>
    </source>
</reference>
<evidence type="ECO:0000259" key="9">
    <source>
        <dbReference type="PROSITE" id="PS51755"/>
    </source>
</evidence>
<dbReference type="Gene3D" id="1.10.10.10">
    <property type="entry name" value="Winged helix-like DNA-binding domain superfamily/Winged helix DNA-binding domain"/>
    <property type="match status" value="1"/>
</dbReference>
<dbReference type="GO" id="GO:0000156">
    <property type="term" value="F:phosphorelay response regulator activity"/>
    <property type="evidence" value="ECO:0007669"/>
    <property type="project" value="TreeGrafter"/>
</dbReference>
<dbReference type="Pfam" id="PF00486">
    <property type="entry name" value="Trans_reg_C"/>
    <property type="match status" value="1"/>
</dbReference>
<dbReference type="RefSeq" id="WP_189766929.1">
    <property type="nucleotide sequence ID" value="NZ_BNCK01000001.1"/>
</dbReference>
<keyword evidence="2" id="KW-0902">Two-component regulatory system</keyword>
<evidence type="ECO:0000256" key="1">
    <source>
        <dbReference type="ARBA" id="ARBA00022553"/>
    </source>
</evidence>
<keyword evidence="5" id="KW-0804">Transcription</keyword>
<feature type="domain" description="Response regulatory" evidence="8">
    <location>
        <begin position="2"/>
        <end position="116"/>
    </location>
</feature>
<feature type="domain" description="OmpR/PhoB-type" evidence="9">
    <location>
        <begin position="124"/>
        <end position="218"/>
    </location>
</feature>
<evidence type="ECO:0000313" key="10">
    <source>
        <dbReference type="EMBL" id="GHF79095.1"/>
    </source>
</evidence>
<feature type="modified residue" description="4-aspartylphosphate" evidence="6">
    <location>
        <position position="51"/>
    </location>
</feature>
<evidence type="ECO:0000256" key="6">
    <source>
        <dbReference type="PROSITE-ProRule" id="PRU00169"/>
    </source>
</evidence>
<dbReference type="PANTHER" id="PTHR48111:SF67">
    <property type="entry name" value="TRANSCRIPTIONAL REGULATORY PROTEIN TCTD"/>
    <property type="match status" value="1"/>
</dbReference>
<accession>A0A919BCA0</accession>
<keyword evidence="3" id="KW-0805">Transcription regulation</keyword>
<dbReference type="SMART" id="SM00862">
    <property type="entry name" value="Trans_reg_C"/>
    <property type="match status" value="1"/>
</dbReference>
<evidence type="ECO:0000256" key="4">
    <source>
        <dbReference type="ARBA" id="ARBA00023125"/>
    </source>
</evidence>
<dbReference type="CDD" id="cd17624">
    <property type="entry name" value="REC_OmpR_PmrA-like"/>
    <property type="match status" value="1"/>
</dbReference>
<dbReference type="Proteomes" id="UP000623842">
    <property type="component" value="Unassembled WGS sequence"/>
</dbReference>
<organism evidence="10 11">
    <name type="scientific">Thalassotalea marina</name>
    <dbReference type="NCBI Taxonomy" id="1673741"/>
    <lineage>
        <taxon>Bacteria</taxon>
        <taxon>Pseudomonadati</taxon>
        <taxon>Pseudomonadota</taxon>
        <taxon>Gammaproteobacteria</taxon>
        <taxon>Alteromonadales</taxon>
        <taxon>Colwelliaceae</taxon>
        <taxon>Thalassotalea</taxon>
    </lineage>
</organism>
<evidence type="ECO:0000256" key="3">
    <source>
        <dbReference type="ARBA" id="ARBA00023015"/>
    </source>
</evidence>
<dbReference type="FunFam" id="3.40.50.2300:FF:000002">
    <property type="entry name" value="DNA-binding response regulator PhoP"/>
    <property type="match status" value="1"/>
</dbReference>
<keyword evidence="1 6" id="KW-0597">Phosphoprotein</keyword>
<dbReference type="SMART" id="SM00448">
    <property type="entry name" value="REC"/>
    <property type="match status" value="1"/>
</dbReference>
<dbReference type="AlphaFoldDB" id="A0A919BCA0"/>
<evidence type="ECO:0000256" key="5">
    <source>
        <dbReference type="ARBA" id="ARBA00023163"/>
    </source>
</evidence>
<comment type="caution">
    <text evidence="10">The sequence shown here is derived from an EMBL/GenBank/DDBJ whole genome shotgun (WGS) entry which is preliminary data.</text>
</comment>
<dbReference type="CDD" id="cd00383">
    <property type="entry name" value="trans_reg_C"/>
    <property type="match status" value="1"/>
</dbReference>
<dbReference type="InterPro" id="IPR001867">
    <property type="entry name" value="OmpR/PhoB-type_DNA-bd"/>
</dbReference>
<dbReference type="InterPro" id="IPR016032">
    <property type="entry name" value="Sig_transdc_resp-reg_C-effctor"/>
</dbReference>
<reference evidence="10" key="2">
    <citation type="submission" date="2020-09" db="EMBL/GenBank/DDBJ databases">
        <authorList>
            <person name="Sun Q."/>
            <person name="Kim S."/>
        </authorList>
    </citation>
    <scope>NUCLEOTIDE SEQUENCE</scope>
    <source>
        <strain evidence="10">KCTC 42731</strain>
    </source>
</reference>
<evidence type="ECO:0000259" key="8">
    <source>
        <dbReference type="PROSITE" id="PS50110"/>
    </source>
</evidence>
<proteinExistence type="predicted"/>
<dbReference type="Pfam" id="PF00072">
    <property type="entry name" value="Response_reg"/>
    <property type="match status" value="1"/>
</dbReference>
<protein>
    <submittedName>
        <fullName evidence="10">DNA-binding response regulator</fullName>
    </submittedName>
</protein>
<dbReference type="EMBL" id="BNCK01000001">
    <property type="protein sequence ID" value="GHF79095.1"/>
    <property type="molecule type" value="Genomic_DNA"/>
</dbReference>
<name>A0A919BCA0_9GAMM</name>
<evidence type="ECO:0000256" key="2">
    <source>
        <dbReference type="ARBA" id="ARBA00023012"/>
    </source>
</evidence>
<dbReference type="PANTHER" id="PTHR48111">
    <property type="entry name" value="REGULATOR OF RPOS"/>
    <property type="match status" value="1"/>
</dbReference>